<dbReference type="EMBL" id="CAUEEQ010017297">
    <property type="protein sequence ID" value="CAJ0940504.1"/>
    <property type="molecule type" value="Genomic_DNA"/>
</dbReference>
<evidence type="ECO:0000256" key="1">
    <source>
        <dbReference type="SAM" id="MobiDB-lite"/>
    </source>
</evidence>
<dbReference type="PANTHER" id="PTHR12784:SF3">
    <property type="entry name" value="NEURON NAVIGATOR 1"/>
    <property type="match status" value="1"/>
</dbReference>
<dbReference type="InterPro" id="IPR039041">
    <property type="entry name" value="Nav/unc-53"/>
</dbReference>
<gene>
    <name evidence="2" type="ORF">RIMI_LOCUS8640820</name>
</gene>
<proteinExistence type="predicted"/>
<evidence type="ECO:0000313" key="2">
    <source>
        <dbReference type="EMBL" id="CAJ0940504.1"/>
    </source>
</evidence>
<reference evidence="2" key="1">
    <citation type="submission" date="2023-07" db="EMBL/GenBank/DDBJ databases">
        <authorList>
            <person name="Stuckert A."/>
        </authorList>
    </citation>
    <scope>NUCLEOTIDE SEQUENCE</scope>
</reference>
<protein>
    <submittedName>
        <fullName evidence="2">Uncharacterized protein</fullName>
    </submittedName>
</protein>
<dbReference type="PANTHER" id="PTHR12784">
    <property type="entry name" value="STEERIN"/>
    <property type="match status" value="1"/>
</dbReference>
<keyword evidence="3" id="KW-1185">Reference proteome</keyword>
<organism evidence="2 3">
    <name type="scientific">Ranitomeya imitator</name>
    <name type="common">mimic poison frog</name>
    <dbReference type="NCBI Taxonomy" id="111125"/>
    <lineage>
        <taxon>Eukaryota</taxon>
        <taxon>Metazoa</taxon>
        <taxon>Chordata</taxon>
        <taxon>Craniata</taxon>
        <taxon>Vertebrata</taxon>
        <taxon>Euteleostomi</taxon>
        <taxon>Amphibia</taxon>
        <taxon>Batrachia</taxon>
        <taxon>Anura</taxon>
        <taxon>Neobatrachia</taxon>
        <taxon>Hyloidea</taxon>
        <taxon>Dendrobatidae</taxon>
        <taxon>Dendrobatinae</taxon>
        <taxon>Ranitomeya</taxon>
    </lineage>
</organism>
<accession>A0ABN9LI86</accession>
<comment type="caution">
    <text evidence="2">The sequence shown here is derived from an EMBL/GenBank/DDBJ whole genome shotgun (WGS) entry which is preliminary data.</text>
</comment>
<feature type="region of interest" description="Disordered" evidence="1">
    <location>
        <begin position="98"/>
        <end position="132"/>
    </location>
</feature>
<dbReference type="Proteomes" id="UP001176940">
    <property type="component" value="Unassembled WGS sequence"/>
</dbReference>
<evidence type="ECO:0000313" key="3">
    <source>
        <dbReference type="Proteomes" id="UP001176940"/>
    </source>
</evidence>
<sequence>MKWRKDDEFRFVHIEFLRKGEEKKEDMADRHSGILDSREMYGVPEVVAYGAAVAVMEASNSRTAVGGCGRPVHGHKAVWEDPVEWVRDTLPWPLAQQDQSKLLHLPPPSMGTSLSASPPREHLVKESPPSSLETDPLMAMLLKLQEAANYIESPDRETMCDSDLSSTI</sequence>
<name>A0ABN9LI86_9NEOB</name>